<dbReference type="PANTHER" id="PTHR36558:SF1">
    <property type="entry name" value="RESTRICTION ENDONUCLEASE DOMAIN-CONTAINING PROTEIN-RELATED"/>
    <property type="match status" value="1"/>
</dbReference>
<reference evidence="3" key="1">
    <citation type="journal article" date="2024" name="Int. J. Syst. Evol. Microbiol.">
        <title>Methylomarinovum tepidoasis sp. nov., a moderately thermophilic methanotroph of the family Methylothermaceae isolated from a deep-sea hydrothermal field.</title>
        <authorList>
            <person name="Hirayama H."/>
            <person name="Takaki Y."/>
            <person name="Abe M."/>
            <person name="Miyazaki M."/>
            <person name="Uematsu K."/>
            <person name="Matsui Y."/>
            <person name="Takai K."/>
        </authorList>
    </citation>
    <scope>NUCLEOTIDE SEQUENCE [LARGE SCALE GENOMIC DNA]</scope>
    <source>
        <strain evidence="3">IT-9</strain>
    </source>
</reference>
<dbReference type="AlphaFoldDB" id="A0AAU9CN99"/>
<dbReference type="CDD" id="cd06260">
    <property type="entry name" value="DUF820-like"/>
    <property type="match status" value="1"/>
</dbReference>
<proteinExistence type="predicted"/>
<dbReference type="Pfam" id="PF05685">
    <property type="entry name" value="Uma2"/>
    <property type="match status" value="1"/>
</dbReference>
<evidence type="ECO:0000259" key="1">
    <source>
        <dbReference type="Pfam" id="PF05685"/>
    </source>
</evidence>
<evidence type="ECO:0000313" key="2">
    <source>
        <dbReference type="EMBL" id="BCX81413.1"/>
    </source>
</evidence>
<gene>
    <name evidence="2" type="ORF">MIT9_P0991</name>
</gene>
<feature type="domain" description="Putative restriction endonuclease" evidence="1">
    <location>
        <begin position="13"/>
        <end position="182"/>
    </location>
</feature>
<dbReference type="InterPro" id="IPR012296">
    <property type="entry name" value="Nuclease_put_TT1808"/>
</dbReference>
<evidence type="ECO:0000313" key="3">
    <source>
        <dbReference type="Proteomes" id="UP001321825"/>
    </source>
</evidence>
<dbReference type="KEGG" id="mcau:MIT9_P0991"/>
<dbReference type="Gene3D" id="3.90.1570.10">
    <property type="entry name" value="tt1808, chain A"/>
    <property type="match status" value="1"/>
</dbReference>
<name>A0AAU9CN99_9GAMM</name>
<dbReference type="Proteomes" id="UP001321825">
    <property type="component" value="Chromosome"/>
</dbReference>
<dbReference type="InterPro" id="IPR008538">
    <property type="entry name" value="Uma2"/>
</dbReference>
<keyword evidence="3" id="KW-1185">Reference proteome</keyword>
<dbReference type="RefSeq" id="WP_317706341.1">
    <property type="nucleotide sequence ID" value="NZ_AP024714.1"/>
</dbReference>
<sequence length="193" mass="21719">MGVPEVQRRYTYADYLTWPENERWELIDGVAYDMSPAPTRRHQEIVVEICRQFANQLADRRCRVYVAPFDVRLGAPGLADDEIDTVVQPDVSVWCDPSKLDERGARGAPDLAVEVLSPHTAAKDLTVKRELYARVGVVEYWTIEPLDRVLMIWRLEGNGYGAPHITGLKGVMASRIAGLQLDLDLLASVLEDL</sequence>
<dbReference type="InterPro" id="IPR011335">
    <property type="entry name" value="Restrct_endonuc-II-like"/>
</dbReference>
<dbReference type="SUPFAM" id="SSF52980">
    <property type="entry name" value="Restriction endonuclease-like"/>
    <property type="match status" value="1"/>
</dbReference>
<protein>
    <recommendedName>
        <fullName evidence="1">Putative restriction endonuclease domain-containing protein</fullName>
    </recommendedName>
</protein>
<dbReference type="PANTHER" id="PTHR36558">
    <property type="entry name" value="GLR1098 PROTEIN"/>
    <property type="match status" value="1"/>
</dbReference>
<dbReference type="EMBL" id="AP024714">
    <property type="protein sequence ID" value="BCX81413.1"/>
    <property type="molecule type" value="Genomic_DNA"/>
</dbReference>
<organism evidence="2 3">
    <name type="scientific">Methylomarinovum caldicuralii</name>
    <dbReference type="NCBI Taxonomy" id="438856"/>
    <lineage>
        <taxon>Bacteria</taxon>
        <taxon>Pseudomonadati</taxon>
        <taxon>Pseudomonadota</taxon>
        <taxon>Gammaproteobacteria</taxon>
        <taxon>Methylococcales</taxon>
        <taxon>Methylothermaceae</taxon>
        <taxon>Methylomarinovum</taxon>
    </lineage>
</organism>
<accession>A0AAU9CN99</accession>